<dbReference type="InterPro" id="IPR036942">
    <property type="entry name" value="Beta-barrel_TonB_sf"/>
</dbReference>
<accession>I4AQS6</accession>
<dbReference type="PANTHER" id="PTHR30069:SF29">
    <property type="entry name" value="HEMOGLOBIN AND HEMOGLOBIN-HAPTOGLOBIN-BINDING PROTEIN 1-RELATED"/>
    <property type="match status" value="1"/>
</dbReference>
<name>I4AQS6_BERLS</name>
<keyword evidence="6 11" id="KW-0798">TonB box</keyword>
<keyword evidence="2 10" id="KW-0813">Transport</keyword>
<dbReference type="Proteomes" id="UP000006054">
    <property type="component" value="Chromosome"/>
</dbReference>
<keyword evidence="5" id="KW-0732">Signal</keyword>
<feature type="domain" description="TonB-dependent receptor plug" evidence="13">
    <location>
        <begin position="72"/>
        <end position="180"/>
    </location>
</feature>
<gene>
    <name evidence="14" type="ordered locus">Fleli_4011</name>
</gene>
<evidence type="ECO:0000259" key="12">
    <source>
        <dbReference type="Pfam" id="PF00593"/>
    </source>
</evidence>
<dbReference type="PROSITE" id="PS52016">
    <property type="entry name" value="TONB_DEPENDENT_REC_3"/>
    <property type="match status" value="1"/>
</dbReference>
<keyword evidence="3 10" id="KW-1134">Transmembrane beta strand</keyword>
<dbReference type="Pfam" id="PF00593">
    <property type="entry name" value="TonB_dep_Rec_b-barrel"/>
    <property type="match status" value="1"/>
</dbReference>
<proteinExistence type="inferred from homology"/>
<keyword evidence="8 14" id="KW-0675">Receptor</keyword>
<evidence type="ECO:0000256" key="4">
    <source>
        <dbReference type="ARBA" id="ARBA00022692"/>
    </source>
</evidence>
<evidence type="ECO:0000256" key="5">
    <source>
        <dbReference type="ARBA" id="ARBA00022729"/>
    </source>
</evidence>
<evidence type="ECO:0000256" key="7">
    <source>
        <dbReference type="ARBA" id="ARBA00023136"/>
    </source>
</evidence>
<dbReference type="Pfam" id="PF07715">
    <property type="entry name" value="Plug"/>
    <property type="match status" value="1"/>
</dbReference>
<evidence type="ECO:0000256" key="3">
    <source>
        <dbReference type="ARBA" id="ARBA00022452"/>
    </source>
</evidence>
<dbReference type="GO" id="GO:0015344">
    <property type="term" value="F:siderophore uptake transmembrane transporter activity"/>
    <property type="evidence" value="ECO:0007669"/>
    <property type="project" value="TreeGrafter"/>
</dbReference>
<dbReference type="STRING" id="880071.Fleli_4011"/>
<reference evidence="15" key="1">
    <citation type="submission" date="2012-06" db="EMBL/GenBank/DDBJ databases">
        <title>The complete genome of Flexibacter litoralis DSM 6794.</title>
        <authorList>
            <person name="Lucas S."/>
            <person name="Copeland A."/>
            <person name="Lapidus A."/>
            <person name="Glavina del Rio T."/>
            <person name="Dalin E."/>
            <person name="Tice H."/>
            <person name="Bruce D."/>
            <person name="Goodwin L."/>
            <person name="Pitluck S."/>
            <person name="Peters L."/>
            <person name="Ovchinnikova G."/>
            <person name="Lu M."/>
            <person name="Kyrpides N."/>
            <person name="Mavromatis K."/>
            <person name="Ivanova N."/>
            <person name="Brettin T."/>
            <person name="Detter J.C."/>
            <person name="Han C."/>
            <person name="Larimer F."/>
            <person name="Land M."/>
            <person name="Hauser L."/>
            <person name="Markowitz V."/>
            <person name="Cheng J.-F."/>
            <person name="Hugenholtz P."/>
            <person name="Woyke T."/>
            <person name="Wu D."/>
            <person name="Spring S."/>
            <person name="Lang E."/>
            <person name="Kopitz M."/>
            <person name="Brambilla E."/>
            <person name="Klenk H.-P."/>
            <person name="Eisen J.A."/>
        </authorList>
    </citation>
    <scope>NUCLEOTIDE SEQUENCE [LARGE SCALE GENOMIC DNA]</scope>
    <source>
        <strain evidence="15">ATCC 23117 / DSM 6794 / NBRC 15988 / NCIMB 1366 / Sio-4</strain>
    </source>
</reference>
<protein>
    <submittedName>
        <fullName evidence="14">Outer membrane receptor protein</fullName>
    </submittedName>
</protein>
<evidence type="ECO:0000256" key="1">
    <source>
        <dbReference type="ARBA" id="ARBA00004571"/>
    </source>
</evidence>
<dbReference type="PANTHER" id="PTHR30069">
    <property type="entry name" value="TONB-DEPENDENT OUTER MEMBRANE RECEPTOR"/>
    <property type="match status" value="1"/>
</dbReference>
<evidence type="ECO:0000256" key="2">
    <source>
        <dbReference type="ARBA" id="ARBA00022448"/>
    </source>
</evidence>
<evidence type="ECO:0000259" key="13">
    <source>
        <dbReference type="Pfam" id="PF07715"/>
    </source>
</evidence>
<dbReference type="EMBL" id="CP003345">
    <property type="protein sequence ID" value="AFM06311.1"/>
    <property type="molecule type" value="Genomic_DNA"/>
</dbReference>
<comment type="similarity">
    <text evidence="10 11">Belongs to the TonB-dependent receptor family.</text>
</comment>
<dbReference type="KEGG" id="fli:Fleli_4011"/>
<dbReference type="InterPro" id="IPR037066">
    <property type="entry name" value="Plug_dom_sf"/>
</dbReference>
<dbReference type="eggNOG" id="COG4771">
    <property type="taxonomic scope" value="Bacteria"/>
</dbReference>
<feature type="domain" description="TonB-dependent receptor-like beta-barrel" evidence="12">
    <location>
        <begin position="314"/>
        <end position="768"/>
    </location>
</feature>
<keyword evidence="4 10" id="KW-0812">Transmembrane</keyword>
<organism evidence="14 15">
    <name type="scientific">Bernardetia litoralis (strain ATCC 23117 / DSM 6794 / NBRC 15988 / NCIMB 1366 / Fx l1 / Sio-4)</name>
    <name type="common">Flexibacter litoralis</name>
    <dbReference type="NCBI Taxonomy" id="880071"/>
    <lineage>
        <taxon>Bacteria</taxon>
        <taxon>Pseudomonadati</taxon>
        <taxon>Bacteroidota</taxon>
        <taxon>Cytophagia</taxon>
        <taxon>Cytophagales</taxon>
        <taxon>Bernardetiaceae</taxon>
        <taxon>Bernardetia</taxon>
    </lineage>
</organism>
<dbReference type="InterPro" id="IPR039426">
    <property type="entry name" value="TonB-dep_rcpt-like"/>
</dbReference>
<dbReference type="SUPFAM" id="SSF56935">
    <property type="entry name" value="Porins"/>
    <property type="match status" value="1"/>
</dbReference>
<evidence type="ECO:0000313" key="14">
    <source>
        <dbReference type="EMBL" id="AFM06311.1"/>
    </source>
</evidence>
<comment type="subcellular location">
    <subcellularLocation>
        <location evidence="1 10">Cell outer membrane</location>
        <topology evidence="1 10">Multi-pass membrane protein</topology>
    </subcellularLocation>
</comment>
<keyword evidence="9 10" id="KW-0998">Cell outer membrane</keyword>
<dbReference type="InterPro" id="IPR012910">
    <property type="entry name" value="Plug_dom"/>
</dbReference>
<evidence type="ECO:0000256" key="10">
    <source>
        <dbReference type="PROSITE-ProRule" id="PRU01360"/>
    </source>
</evidence>
<dbReference type="GO" id="GO:0044718">
    <property type="term" value="P:siderophore transmembrane transport"/>
    <property type="evidence" value="ECO:0007669"/>
    <property type="project" value="TreeGrafter"/>
</dbReference>
<dbReference type="HOGENOM" id="CLU_008287_18_0_10"/>
<evidence type="ECO:0000256" key="9">
    <source>
        <dbReference type="ARBA" id="ARBA00023237"/>
    </source>
</evidence>
<evidence type="ECO:0000313" key="15">
    <source>
        <dbReference type="Proteomes" id="UP000006054"/>
    </source>
</evidence>
<dbReference type="InterPro" id="IPR000531">
    <property type="entry name" value="Beta-barrel_TonB"/>
</dbReference>
<evidence type="ECO:0000256" key="8">
    <source>
        <dbReference type="ARBA" id="ARBA00023170"/>
    </source>
</evidence>
<dbReference type="GO" id="GO:0009279">
    <property type="term" value="C:cell outer membrane"/>
    <property type="evidence" value="ECO:0007669"/>
    <property type="project" value="UniProtKB-SubCell"/>
</dbReference>
<evidence type="ECO:0000256" key="11">
    <source>
        <dbReference type="RuleBase" id="RU003357"/>
    </source>
</evidence>
<dbReference type="AlphaFoldDB" id="I4AQS6"/>
<dbReference type="OrthoDB" id="975498at2"/>
<keyword evidence="15" id="KW-1185">Reference proteome</keyword>
<evidence type="ECO:0000256" key="6">
    <source>
        <dbReference type="ARBA" id="ARBA00023077"/>
    </source>
</evidence>
<dbReference type="RefSeq" id="WP_014799734.1">
    <property type="nucleotide sequence ID" value="NC_018018.1"/>
</dbReference>
<dbReference type="Gene3D" id="2.40.170.20">
    <property type="entry name" value="TonB-dependent receptor, beta-barrel domain"/>
    <property type="match status" value="1"/>
</dbReference>
<dbReference type="Gene3D" id="2.170.130.10">
    <property type="entry name" value="TonB-dependent receptor, plug domain"/>
    <property type="match status" value="1"/>
</dbReference>
<sequence length="804" mass="90316" precursor="true">MKNSNLIYLLVLLFLCFFTEGFSQNTDSLNNQENSSVPLHLIKEKLTEADLIKTTFAKETRLVSVSRSEKELKDIPSTVYVVTKEEILENGYVTLVDVLKTVPWIKVSQPGSGTLGETFFMRGQIGNEYTKILVNNVPIQSAVSGGIAIGAQLPVSQAERIEIVYGPASAVYGGDAVAGVINIITQTTEKSAYAQANAYFGSDNYRHLDFFAGGKAGRDKNVLQYSIYGNLTKQDDLSLDTDSEAFDPLDVFLNSISDPRDIQNKQLLTELATNQPDSFLTLLEERAGLTSYEGTPTQATVNQLPSQSYLIGVKFNYRKFEVSVDEMYSRRHSSLGRTPALYSYASPETYMAETIRRTHLSYQTSNKSSSFLVNASYLYYRLDANSSFGTTYDIGRSVGRAFKYEGSDDFFLESIYTKKINSNFELTGGFSATVSANLPITNDLPEAFDVNSYNDILNGNIESDPILGDFGYNGNTLFNGGIFLQAYYTKNKWVGVFGIRGDTRSIFDEDSTSTNTVLNPRVAILYKLNPKLSFRTSFATAFRAASPSTQFTSLALPDLETDSVIYQQVPSLDLNPETSLTIETGFRYFPSKNISLDIVGYFTRTNSPIVARSLPIDRDLYPNASSISGNPNTMVRVYINDEDSRSAIYGIQGIFKIKNIIKRIHLDTDFFFSYTQGNEILPEDGGEIDVYRMQPDFMGQWRVSFRPSPKWYVNFQNVLMTSWYRRNTFNLEQYAEERAETDGYYTLDMLVRYYFNKNVSAYARMNNVFDAEYGGIDATGSDLDATFNPQLQRNIQMGVSFRIN</sequence>
<keyword evidence="7 10" id="KW-0472">Membrane</keyword>